<feature type="domain" description="EamA" evidence="2">
    <location>
        <begin position="13"/>
        <end position="145"/>
    </location>
</feature>
<dbReference type="Proteomes" id="UP001205906">
    <property type="component" value="Unassembled WGS sequence"/>
</dbReference>
<dbReference type="PANTHER" id="PTHR22911:SF135">
    <property type="entry name" value="BLR4310 PROTEIN"/>
    <property type="match status" value="1"/>
</dbReference>
<dbReference type="InterPro" id="IPR000620">
    <property type="entry name" value="EamA_dom"/>
</dbReference>
<feature type="transmembrane region" description="Helical" evidence="1">
    <location>
        <begin position="12"/>
        <end position="31"/>
    </location>
</feature>
<evidence type="ECO:0000313" key="4">
    <source>
        <dbReference type="Proteomes" id="UP001205906"/>
    </source>
</evidence>
<protein>
    <submittedName>
        <fullName evidence="3">DMT family transporter</fullName>
    </submittedName>
</protein>
<evidence type="ECO:0000256" key="1">
    <source>
        <dbReference type="SAM" id="Phobius"/>
    </source>
</evidence>
<feature type="transmembrane region" description="Helical" evidence="1">
    <location>
        <begin position="155"/>
        <end position="174"/>
    </location>
</feature>
<comment type="caution">
    <text evidence="3">The sequence shown here is derived from an EMBL/GenBank/DDBJ whole genome shotgun (WGS) entry which is preliminary data.</text>
</comment>
<dbReference type="Pfam" id="PF00892">
    <property type="entry name" value="EamA"/>
    <property type="match status" value="2"/>
</dbReference>
<feature type="transmembrane region" description="Helical" evidence="1">
    <location>
        <begin position="130"/>
        <end position="149"/>
    </location>
</feature>
<accession>A0ABT1CCV8</accession>
<reference evidence="3 4" key="1">
    <citation type="submission" date="2022-06" db="EMBL/GenBank/DDBJ databases">
        <title>Mesorhizobium sp. strain RP14 Genome sequencing and assembly.</title>
        <authorList>
            <person name="Kim I."/>
        </authorList>
    </citation>
    <scope>NUCLEOTIDE SEQUENCE [LARGE SCALE GENOMIC DNA]</scope>
    <source>
        <strain evidence="4">RP14(2022)</strain>
    </source>
</reference>
<name>A0ABT1CCV8_9HYPH</name>
<sequence>MAGTRSRAEAHALGVFLLLVSNLFFALSGVFTKSIQADLWTILGWRGLVGGVLVALYVALKQRRAGQPVDLRLDRRGWLIAVVSAGASVLFIGSFKLTSVASVVVIYATMPFMAAALAFFVFGERLGSRTLIAAGLSFLGVVISVRGGLGEGQLFGDLVAVAMTFACAVYIVMVRAFQNTNSVWASGVAALILVPVGLLFGDYSAISWQDALLMTLFGASFAAAIILWTEGGRLVPSGEAGLLGTAEMPIAVGLAWIFIGEVPGTWSLAGGVIVLAAVACHAWLDMRARQKAAPQSVR</sequence>
<feature type="transmembrane region" description="Helical" evidence="1">
    <location>
        <begin position="206"/>
        <end position="228"/>
    </location>
</feature>
<dbReference type="PANTHER" id="PTHR22911">
    <property type="entry name" value="ACYL-MALONYL CONDENSING ENZYME-RELATED"/>
    <property type="match status" value="1"/>
</dbReference>
<organism evidence="3 4">
    <name type="scientific">Mesorhizobium liriopis</name>
    <dbReference type="NCBI Taxonomy" id="2953882"/>
    <lineage>
        <taxon>Bacteria</taxon>
        <taxon>Pseudomonadati</taxon>
        <taxon>Pseudomonadota</taxon>
        <taxon>Alphaproteobacteria</taxon>
        <taxon>Hyphomicrobiales</taxon>
        <taxon>Phyllobacteriaceae</taxon>
        <taxon>Mesorhizobium</taxon>
    </lineage>
</organism>
<feature type="transmembrane region" description="Helical" evidence="1">
    <location>
        <begin position="37"/>
        <end position="58"/>
    </location>
</feature>
<evidence type="ECO:0000313" key="3">
    <source>
        <dbReference type="EMBL" id="MCO6051995.1"/>
    </source>
</evidence>
<keyword evidence="1" id="KW-1133">Transmembrane helix</keyword>
<feature type="transmembrane region" description="Helical" evidence="1">
    <location>
        <begin position="240"/>
        <end position="259"/>
    </location>
</feature>
<evidence type="ECO:0000259" key="2">
    <source>
        <dbReference type="Pfam" id="PF00892"/>
    </source>
</evidence>
<keyword evidence="4" id="KW-1185">Reference proteome</keyword>
<keyword evidence="1" id="KW-0472">Membrane</keyword>
<keyword evidence="1" id="KW-0812">Transmembrane</keyword>
<dbReference type="RefSeq" id="WP_252822108.1">
    <property type="nucleotide sequence ID" value="NZ_JAMXQS010000010.1"/>
</dbReference>
<feature type="transmembrane region" description="Helical" evidence="1">
    <location>
        <begin position="78"/>
        <end position="95"/>
    </location>
</feature>
<dbReference type="EMBL" id="JAMXQS010000010">
    <property type="protein sequence ID" value="MCO6051995.1"/>
    <property type="molecule type" value="Genomic_DNA"/>
</dbReference>
<gene>
    <name evidence="3" type="ORF">NGM99_19585</name>
</gene>
<feature type="domain" description="EamA" evidence="2">
    <location>
        <begin position="155"/>
        <end position="279"/>
    </location>
</feature>
<dbReference type="SUPFAM" id="SSF103481">
    <property type="entry name" value="Multidrug resistance efflux transporter EmrE"/>
    <property type="match status" value="2"/>
</dbReference>
<dbReference type="InterPro" id="IPR037185">
    <property type="entry name" value="EmrE-like"/>
</dbReference>
<proteinExistence type="predicted"/>
<feature type="transmembrane region" description="Helical" evidence="1">
    <location>
        <begin position="181"/>
        <end position="200"/>
    </location>
</feature>
<feature type="transmembrane region" description="Helical" evidence="1">
    <location>
        <begin position="265"/>
        <end position="284"/>
    </location>
</feature>
<feature type="transmembrane region" description="Helical" evidence="1">
    <location>
        <begin position="101"/>
        <end position="123"/>
    </location>
</feature>